<dbReference type="InterPro" id="IPR045340">
    <property type="entry name" value="DUF6533"/>
</dbReference>
<accession>A0AA39U4M3</accession>
<organism evidence="3 4">
    <name type="scientific">Armillaria novae-zelandiae</name>
    <dbReference type="NCBI Taxonomy" id="153914"/>
    <lineage>
        <taxon>Eukaryota</taxon>
        <taxon>Fungi</taxon>
        <taxon>Dikarya</taxon>
        <taxon>Basidiomycota</taxon>
        <taxon>Agaricomycotina</taxon>
        <taxon>Agaricomycetes</taxon>
        <taxon>Agaricomycetidae</taxon>
        <taxon>Agaricales</taxon>
        <taxon>Marasmiineae</taxon>
        <taxon>Physalacriaceae</taxon>
        <taxon>Armillaria</taxon>
    </lineage>
</organism>
<reference evidence="3" key="1">
    <citation type="submission" date="2023-06" db="EMBL/GenBank/DDBJ databases">
        <authorList>
            <consortium name="Lawrence Berkeley National Laboratory"/>
            <person name="Ahrendt S."/>
            <person name="Sahu N."/>
            <person name="Indic B."/>
            <person name="Wong-Bajracharya J."/>
            <person name="Merenyi Z."/>
            <person name="Ke H.-M."/>
            <person name="Monk M."/>
            <person name="Kocsube S."/>
            <person name="Drula E."/>
            <person name="Lipzen A."/>
            <person name="Balint B."/>
            <person name="Henrissat B."/>
            <person name="Andreopoulos B."/>
            <person name="Martin F.M."/>
            <person name="Harder C.B."/>
            <person name="Rigling D."/>
            <person name="Ford K.L."/>
            <person name="Foster G.D."/>
            <person name="Pangilinan J."/>
            <person name="Papanicolaou A."/>
            <person name="Barry K."/>
            <person name="LaButti K."/>
            <person name="Viragh M."/>
            <person name="Koriabine M."/>
            <person name="Yan M."/>
            <person name="Riley R."/>
            <person name="Champramary S."/>
            <person name="Plett K.L."/>
            <person name="Tsai I.J."/>
            <person name="Slot J."/>
            <person name="Sipos G."/>
            <person name="Plett J."/>
            <person name="Nagy L.G."/>
            <person name="Grigoriev I.V."/>
        </authorList>
    </citation>
    <scope>NUCLEOTIDE SEQUENCE</scope>
    <source>
        <strain evidence="3">ICMP 16352</strain>
    </source>
</reference>
<evidence type="ECO:0000256" key="1">
    <source>
        <dbReference type="SAM" id="Phobius"/>
    </source>
</evidence>
<dbReference type="AlphaFoldDB" id="A0AA39U4M3"/>
<evidence type="ECO:0000313" key="3">
    <source>
        <dbReference type="EMBL" id="KAK0470609.1"/>
    </source>
</evidence>
<keyword evidence="1" id="KW-1133">Transmembrane helix</keyword>
<feature type="transmembrane region" description="Helical" evidence="1">
    <location>
        <begin position="100"/>
        <end position="121"/>
    </location>
</feature>
<feature type="transmembrane region" description="Helical" evidence="1">
    <location>
        <begin position="176"/>
        <end position="199"/>
    </location>
</feature>
<keyword evidence="1" id="KW-0472">Membrane</keyword>
<gene>
    <name evidence="3" type="ORF">IW261DRAFT_1515920</name>
</gene>
<comment type="caution">
    <text evidence="3">The sequence shown here is derived from an EMBL/GenBank/DDBJ whole genome shotgun (WGS) entry which is preliminary data.</text>
</comment>
<feature type="domain" description="DUF6533" evidence="2">
    <location>
        <begin position="33"/>
        <end position="79"/>
    </location>
</feature>
<keyword evidence="4" id="KW-1185">Reference proteome</keyword>
<keyword evidence="1" id="KW-0812">Transmembrane</keyword>
<protein>
    <recommendedName>
        <fullName evidence="2">DUF6533 domain-containing protein</fullName>
    </recommendedName>
</protein>
<sequence length="293" mass="33194">MSLEVCSPLSYFPHLCSTPLTSLQRFSLLFTSYSQTTCAAVLVYDILLLLPSEINYVWLPRPLHPRLLLFAMNRYSPLVDTALTINWIRQTATPALCHRFYSVVGPFVLIGIFISQVILMIRTYAIWDRSRAIFWCFVGTGISCFLPGMACIAIAIKTTQYVTLPNKPGCMNLSSSNLLAVAYILILATDTIIALLTLFKGIEHLRRSTHPFLIELYASGMLFYICIFMISLANILVPIWVPSLTASLGCYQRIFHSILCNRVMLLIFKQRRLHSTEETYTDDVELSDTPRST</sequence>
<dbReference type="Proteomes" id="UP001175227">
    <property type="component" value="Unassembled WGS sequence"/>
</dbReference>
<feature type="transmembrane region" description="Helical" evidence="1">
    <location>
        <begin position="133"/>
        <end position="156"/>
    </location>
</feature>
<evidence type="ECO:0000313" key="4">
    <source>
        <dbReference type="Proteomes" id="UP001175227"/>
    </source>
</evidence>
<evidence type="ECO:0000259" key="2">
    <source>
        <dbReference type="Pfam" id="PF20151"/>
    </source>
</evidence>
<feature type="transmembrane region" description="Helical" evidence="1">
    <location>
        <begin position="220"/>
        <end position="241"/>
    </location>
</feature>
<name>A0AA39U4M3_9AGAR</name>
<dbReference type="EMBL" id="JAUEPR010000062">
    <property type="protein sequence ID" value="KAK0470609.1"/>
    <property type="molecule type" value="Genomic_DNA"/>
</dbReference>
<proteinExistence type="predicted"/>
<dbReference type="Pfam" id="PF20151">
    <property type="entry name" value="DUF6533"/>
    <property type="match status" value="1"/>
</dbReference>